<dbReference type="EMBL" id="SPKJ01000091">
    <property type="protein sequence ID" value="MYZ49718.1"/>
    <property type="molecule type" value="Genomic_DNA"/>
</dbReference>
<dbReference type="AlphaFoldDB" id="A0A964T736"/>
<dbReference type="Pfam" id="PF03401">
    <property type="entry name" value="TctC"/>
    <property type="match status" value="1"/>
</dbReference>
<evidence type="ECO:0000313" key="4">
    <source>
        <dbReference type="Proteomes" id="UP000773614"/>
    </source>
</evidence>
<evidence type="ECO:0000256" key="1">
    <source>
        <dbReference type="ARBA" id="ARBA00006987"/>
    </source>
</evidence>
<keyword evidence="4" id="KW-1185">Reference proteome</keyword>
<feature type="signal peptide" evidence="2">
    <location>
        <begin position="1"/>
        <end position="32"/>
    </location>
</feature>
<comment type="caution">
    <text evidence="3">The sequence shown here is derived from an EMBL/GenBank/DDBJ whole genome shotgun (WGS) entry which is preliminary data.</text>
</comment>
<comment type="similarity">
    <text evidence="1">Belongs to the UPF0065 (bug) family.</text>
</comment>
<accession>A0A964T736</accession>
<dbReference type="Gene3D" id="3.40.190.10">
    <property type="entry name" value="Periplasmic binding protein-like II"/>
    <property type="match status" value="1"/>
</dbReference>
<dbReference type="InterPro" id="IPR005064">
    <property type="entry name" value="BUG"/>
</dbReference>
<dbReference type="InterPro" id="IPR006311">
    <property type="entry name" value="TAT_signal"/>
</dbReference>
<dbReference type="OrthoDB" id="8443386at2"/>
<organism evidence="3 4">
    <name type="scientific">Propylenella binzhouense</name>
    <dbReference type="NCBI Taxonomy" id="2555902"/>
    <lineage>
        <taxon>Bacteria</taxon>
        <taxon>Pseudomonadati</taxon>
        <taxon>Pseudomonadota</taxon>
        <taxon>Alphaproteobacteria</taxon>
        <taxon>Hyphomicrobiales</taxon>
        <taxon>Propylenellaceae</taxon>
        <taxon>Propylenella</taxon>
    </lineage>
</organism>
<feature type="chain" id="PRO_5037489478" evidence="2">
    <location>
        <begin position="33"/>
        <end position="334"/>
    </location>
</feature>
<evidence type="ECO:0000256" key="2">
    <source>
        <dbReference type="SAM" id="SignalP"/>
    </source>
</evidence>
<sequence length="334" mass="35874">MSSRFRVSRRQFLASSAAGAAALTLPGRAAFAQSFPDHNINITIPTGEGGGADRDVRLITQIWKKYLNTDFEFGYYPGAAGQVGYEFFMKREPDGYNLLFANMGPEVIMLTLQNVGIQLGKDLVYINQTSSEPMSVFVGKRSKFQSLQELVDEGKKRAITCSVSRLPHPASIGMLALGEATGANFNLVPFGGGNPSAMAAITGEVDCCALPFANPITLGSEVRILGVFSDKNPAPDQSGDAPTVNSVFGTKLPELTSSRGFAVQAAAMEKFPDRIETIKKTCAQVLADPDYVEAVQKAGLPKEFIDPGDQQKAMSTAEATRELAEKYRALLTGK</sequence>
<name>A0A964T736_9HYPH</name>
<proteinExistence type="inferred from homology"/>
<dbReference type="InterPro" id="IPR019546">
    <property type="entry name" value="TAT_signal_bac_arc"/>
</dbReference>
<reference evidence="3" key="1">
    <citation type="submission" date="2019-03" db="EMBL/GenBank/DDBJ databases">
        <title>Afifella sp. nov., isolated from activated sludge.</title>
        <authorList>
            <person name="Li Q."/>
            <person name="Liu Y."/>
        </authorList>
    </citation>
    <scope>NUCLEOTIDE SEQUENCE</scope>
    <source>
        <strain evidence="3">L72</strain>
    </source>
</reference>
<protein>
    <submittedName>
        <fullName evidence="3">Uncharacterized protein</fullName>
    </submittedName>
</protein>
<dbReference type="Proteomes" id="UP000773614">
    <property type="component" value="Unassembled WGS sequence"/>
</dbReference>
<dbReference type="PANTHER" id="PTHR42928">
    <property type="entry name" value="TRICARBOXYLATE-BINDING PROTEIN"/>
    <property type="match status" value="1"/>
</dbReference>
<dbReference type="Pfam" id="PF10518">
    <property type="entry name" value="TAT_signal"/>
    <property type="match status" value="1"/>
</dbReference>
<dbReference type="Gene3D" id="3.40.190.150">
    <property type="entry name" value="Bordetella uptake gene, domain 1"/>
    <property type="match status" value="1"/>
</dbReference>
<gene>
    <name evidence="3" type="ORF">E4O86_18595</name>
</gene>
<dbReference type="InterPro" id="IPR042100">
    <property type="entry name" value="Bug_dom1"/>
</dbReference>
<dbReference type="PROSITE" id="PS51318">
    <property type="entry name" value="TAT"/>
    <property type="match status" value="1"/>
</dbReference>
<dbReference type="PANTHER" id="PTHR42928:SF5">
    <property type="entry name" value="BLR1237 PROTEIN"/>
    <property type="match status" value="1"/>
</dbReference>
<dbReference type="RefSeq" id="WP_161142059.1">
    <property type="nucleotide sequence ID" value="NZ_SPKJ01000091.1"/>
</dbReference>
<keyword evidence="2" id="KW-0732">Signal</keyword>
<evidence type="ECO:0000313" key="3">
    <source>
        <dbReference type="EMBL" id="MYZ49718.1"/>
    </source>
</evidence>